<feature type="region of interest" description="Disordered" evidence="15">
    <location>
        <begin position="521"/>
        <end position="562"/>
    </location>
</feature>
<dbReference type="PROSITE" id="PS00039">
    <property type="entry name" value="DEAD_ATP_HELICASE"/>
    <property type="match status" value="1"/>
</dbReference>
<feature type="region of interest" description="Disordered" evidence="15">
    <location>
        <begin position="740"/>
        <end position="823"/>
    </location>
</feature>
<dbReference type="PROSITE" id="PS51192">
    <property type="entry name" value="HELICASE_ATP_BIND_1"/>
    <property type="match status" value="1"/>
</dbReference>
<feature type="domain" description="Helicase ATP-binding" evidence="16">
    <location>
        <begin position="27"/>
        <end position="199"/>
    </location>
</feature>
<accession>A0A6A6PTD4</accession>
<evidence type="ECO:0000256" key="8">
    <source>
        <dbReference type="ARBA" id="ARBA00022801"/>
    </source>
</evidence>
<dbReference type="InterPro" id="IPR033517">
    <property type="entry name" value="DDX54/DBP10_DEAD-box_helicase"/>
</dbReference>
<dbReference type="GO" id="GO:0006364">
    <property type="term" value="P:rRNA processing"/>
    <property type="evidence" value="ECO:0007669"/>
    <property type="project" value="UniProtKB-KW"/>
</dbReference>
<evidence type="ECO:0000313" key="20">
    <source>
        <dbReference type="Proteomes" id="UP000799767"/>
    </source>
</evidence>
<keyword evidence="8 19" id="KW-0378">Hydrolase</keyword>
<dbReference type="RefSeq" id="XP_033589715.1">
    <property type="nucleotide sequence ID" value="XM_033731013.1"/>
</dbReference>
<sequence>MGLNTHILKAIAKKGFTIPTPIQRKTIPMILDGQDVVGMARTGSGKTAAFVIPLIEKLKSHSAKVGARAMILSPTRELALQTLKVVKELGKGTDLRAILLVGGDSLEDQFGSMASNPDIIIATPGRFQHLKVEMGLELSSVSYVVFDEADRLFEMGFASQLMEIMHSLPSSRQTLLFSATLPKSLVEFARAGLQDPKLVRLDAESKIAPGLESAFFTVQRAEKEGALLHVLQNVIKMPLGTPSPKDDTKDSKGKNRKRGAAGPPSGETPSPYSTVVFAATKHHVEYLAPLLKAFGYATSYVYGSLDQTARKLQVQDFRSGVTNIMVVTDVAARGLDIPILANVINYDFPSQPKTFVHRVGRTARAGKTGWSYSLVTVQDMPYLLDLQLFLSRKLILGRVAKEHGMFKDCIVVGGMVRDKLESCVEEVTQYLGEDEDLTALREVANRSEKQYMRTRNGAAAESVKRAKQVLQSENVNGVNALFDDEGDSNEEQQRIDMLARVSGFRPQETVFEIGKRGNTSDAATVMRKHRAKVESRQANAAAQRRDAERVAKEDDGTRDIPTTMDVDSEEELVLTGPTEDMDEASEGELELTFTRPDDPKKARKGGSAWQDSEHFMAYTPSTLNLAEDRGYGVHSGSNNHNNFVEAAQGATMDIQNDETKSFGEPSKQRAVGMRWDKKGRKFVSRANDEDGSKGARMIVSESGQKIPASLRSGRFDAWRKANKIERLPRVGELERKGANHFTAHGAGGKRFRHKKELAPKEADKFRDDYHVRKKRVDEAKEKRVGRFAEGAGKQELRGVDDVRKARKLTAKRKEKNARPSRRA</sequence>
<dbReference type="Gene3D" id="3.40.50.300">
    <property type="entry name" value="P-loop containing nucleotide triphosphate hydrolases"/>
    <property type="match status" value="2"/>
</dbReference>
<evidence type="ECO:0000256" key="3">
    <source>
        <dbReference type="ARBA" id="ARBA00010379"/>
    </source>
</evidence>
<protein>
    <recommendedName>
        <fullName evidence="4">RNA helicase</fullName>
        <ecNumber evidence="4">3.6.4.13</ecNumber>
    </recommendedName>
</protein>
<evidence type="ECO:0000256" key="1">
    <source>
        <dbReference type="ARBA" id="ARBA00003706"/>
    </source>
</evidence>
<dbReference type="InterPro" id="IPR012541">
    <property type="entry name" value="DBP10_C"/>
</dbReference>
<comment type="catalytic activity">
    <reaction evidence="13">
        <text>ATP + H2O = ADP + phosphate + H(+)</text>
        <dbReference type="Rhea" id="RHEA:13065"/>
        <dbReference type="ChEBI" id="CHEBI:15377"/>
        <dbReference type="ChEBI" id="CHEBI:15378"/>
        <dbReference type="ChEBI" id="CHEBI:30616"/>
        <dbReference type="ChEBI" id="CHEBI:43474"/>
        <dbReference type="ChEBI" id="CHEBI:456216"/>
        <dbReference type="EC" id="3.6.4.13"/>
    </reaction>
</comment>
<dbReference type="OrthoDB" id="10261375at2759"/>
<dbReference type="GeneID" id="54472015"/>
<dbReference type="GO" id="GO:0003724">
    <property type="term" value="F:RNA helicase activity"/>
    <property type="evidence" value="ECO:0007669"/>
    <property type="project" value="UniProtKB-EC"/>
</dbReference>
<dbReference type="InterPro" id="IPR014001">
    <property type="entry name" value="Helicase_ATP-bd"/>
</dbReference>
<comment type="subcellular location">
    <subcellularLocation>
        <location evidence="2">Nucleus</location>
        <location evidence="2">Nucleolus</location>
    </subcellularLocation>
</comment>
<dbReference type="GO" id="GO:0016787">
    <property type="term" value="F:hydrolase activity"/>
    <property type="evidence" value="ECO:0007669"/>
    <property type="project" value="UniProtKB-KW"/>
</dbReference>
<evidence type="ECO:0000256" key="2">
    <source>
        <dbReference type="ARBA" id="ARBA00004604"/>
    </source>
</evidence>
<evidence type="ECO:0000256" key="7">
    <source>
        <dbReference type="ARBA" id="ARBA00022741"/>
    </source>
</evidence>
<dbReference type="SMART" id="SM00487">
    <property type="entry name" value="DEXDc"/>
    <property type="match status" value="1"/>
</dbReference>
<dbReference type="Proteomes" id="UP000799767">
    <property type="component" value="Unassembled WGS sequence"/>
</dbReference>
<dbReference type="InterPro" id="IPR011545">
    <property type="entry name" value="DEAD/DEAH_box_helicase_dom"/>
</dbReference>
<name>A0A6A6PTD4_9PEZI</name>
<dbReference type="Pfam" id="PF00270">
    <property type="entry name" value="DEAD"/>
    <property type="match status" value="1"/>
</dbReference>
<feature type="compositionally biased region" description="Basic and acidic residues" evidence="15">
    <location>
        <begin position="244"/>
        <end position="253"/>
    </location>
</feature>
<dbReference type="InterPro" id="IPR027417">
    <property type="entry name" value="P-loop_NTPase"/>
</dbReference>
<dbReference type="GO" id="GO:0005730">
    <property type="term" value="C:nucleolus"/>
    <property type="evidence" value="ECO:0007669"/>
    <property type="project" value="UniProtKB-SubCell"/>
</dbReference>
<evidence type="ECO:0000259" key="16">
    <source>
        <dbReference type="PROSITE" id="PS51192"/>
    </source>
</evidence>
<feature type="region of interest" description="Disordered" evidence="15">
    <location>
        <begin position="238"/>
        <end position="271"/>
    </location>
</feature>
<dbReference type="GO" id="GO:0005829">
    <property type="term" value="C:cytosol"/>
    <property type="evidence" value="ECO:0007669"/>
    <property type="project" value="TreeGrafter"/>
</dbReference>
<dbReference type="AlphaFoldDB" id="A0A6A6PTD4"/>
<evidence type="ECO:0000256" key="15">
    <source>
        <dbReference type="SAM" id="MobiDB-lite"/>
    </source>
</evidence>
<dbReference type="FunFam" id="3.40.50.300:FF:000865">
    <property type="entry name" value="ATP-dependent RNA helicase DDX54"/>
    <property type="match status" value="1"/>
</dbReference>
<dbReference type="CDD" id="cd17959">
    <property type="entry name" value="DEADc_DDX54"/>
    <property type="match status" value="1"/>
</dbReference>
<keyword evidence="20" id="KW-1185">Reference proteome</keyword>
<reference evidence="19" key="1">
    <citation type="journal article" date="2020" name="Stud. Mycol.">
        <title>101 Dothideomycetes genomes: a test case for predicting lifestyles and emergence of pathogens.</title>
        <authorList>
            <person name="Haridas S."/>
            <person name="Albert R."/>
            <person name="Binder M."/>
            <person name="Bloem J."/>
            <person name="Labutti K."/>
            <person name="Salamov A."/>
            <person name="Andreopoulos B."/>
            <person name="Baker S."/>
            <person name="Barry K."/>
            <person name="Bills G."/>
            <person name="Bluhm B."/>
            <person name="Cannon C."/>
            <person name="Castanera R."/>
            <person name="Culley D."/>
            <person name="Daum C."/>
            <person name="Ezra D."/>
            <person name="Gonzalez J."/>
            <person name="Henrissat B."/>
            <person name="Kuo A."/>
            <person name="Liang C."/>
            <person name="Lipzen A."/>
            <person name="Lutzoni F."/>
            <person name="Magnuson J."/>
            <person name="Mondo S."/>
            <person name="Nolan M."/>
            <person name="Ohm R."/>
            <person name="Pangilinan J."/>
            <person name="Park H.-J."/>
            <person name="Ramirez L."/>
            <person name="Alfaro M."/>
            <person name="Sun H."/>
            <person name="Tritt A."/>
            <person name="Yoshinaga Y."/>
            <person name="Zwiers L.-H."/>
            <person name="Turgeon B."/>
            <person name="Goodwin S."/>
            <person name="Spatafora J."/>
            <person name="Crous P."/>
            <person name="Grigoriev I."/>
        </authorList>
    </citation>
    <scope>NUCLEOTIDE SEQUENCE</scope>
    <source>
        <strain evidence="19">CBS 113389</strain>
    </source>
</reference>
<keyword evidence="6" id="KW-0698">rRNA processing</keyword>
<comment type="function">
    <text evidence="1">ATP-binding RNA helicase involved in the biogenesis of 60S ribosomal subunits and is required for the normal formation of 25S and 5.8S rRNAs.</text>
</comment>
<dbReference type="PROSITE" id="PS51195">
    <property type="entry name" value="Q_MOTIF"/>
    <property type="match status" value="1"/>
</dbReference>
<evidence type="ECO:0000256" key="14">
    <source>
        <dbReference type="PROSITE-ProRule" id="PRU00552"/>
    </source>
</evidence>
<evidence type="ECO:0000256" key="12">
    <source>
        <dbReference type="ARBA" id="ARBA00023242"/>
    </source>
</evidence>
<dbReference type="SUPFAM" id="SSF52540">
    <property type="entry name" value="P-loop containing nucleoside triphosphate hydrolases"/>
    <property type="match status" value="2"/>
</dbReference>
<dbReference type="InterPro" id="IPR000629">
    <property type="entry name" value="RNA-helicase_DEAD-box_CS"/>
</dbReference>
<dbReference type="GO" id="GO:0003723">
    <property type="term" value="F:RNA binding"/>
    <property type="evidence" value="ECO:0007669"/>
    <property type="project" value="UniProtKB-KW"/>
</dbReference>
<dbReference type="PANTHER" id="PTHR47959:SF8">
    <property type="entry name" value="RNA HELICASE"/>
    <property type="match status" value="1"/>
</dbReference>
<dbReference type="PANTHER" id="PTHR47959">
    <property type="entry name" value="ATP-DEPENDENT RNA HELICASE RHLE-RELATED"/>
    <property type="match status" value="1"/>
</dbReference>
<keyword evidence="12" id="KW-0539">Nucleus</keyword>
<gene>
    <name evidence="19" type="ORF">BDY17DRAFT_249764</name>
</gene>
<organism evidence="19 20">
    <name type="scientific">Neohortaea acidophila</name>
    <dbReference type="NCBI Taxonomy" id="245834"/>
    <lineage>
        <taxon>Eukaryota</taxon>
        <taxon>Fungi</taxon>
        <taxon>Dikarya</taxon>
        <taxon>Ascomycota</taxon>
        <taxon>Pezizomycotina</taxon>
        <taxon>Dothideomycetes</taxon>
        <taxon>Dothideomycetidae</taxon>
        <taxon>Mycosphaerellales</taxon>
        <taxon>Teratosphaeriaceae</taxon>
        <taxon>Neohortaea</taxon>
    </lineage>
</organism>
<evidence type="ECO:0000256" key="6">
    <source>
        <dbReference type="ARBA" id="ARBA00022552"/>
    </source>
</evidence>
<dbReference type="EMBL" id="MU001635">
    <property type="protein sequence ID" value="KAF2483145.1"/>
    <property type="molecule type" value="Genomic_DNA"/>
</dbReference>
<evidence type="ECO:0000256" key="5">
    <source>
        <dbReference type="ARBA" id="ARBA00022517"/>
    </source>
</evidence>
<dbReference type="CDD" id="cd18787">
    <property type="entry name" value="SF2_C_DEAD"/>
    <property type="match status" value="1"/>
</dbReference>
<evidence type="ECO:0000256" key="13">
    <source>
        <dbReference type="ARBA" id="ARBA00047984"/>
    </source>
</evidence>
<proteinExistence type="inferred from homology"/>
<evidence type="ECO:0000313" key="19">
    <source>
        <dbReference type="EMBL" id="KAF2483145.1"/>
    </source>
</evidence>
<evidence type="ECO:0000259" key="17">
    <source>
        <dbReference type="PROSITE" id="PS51194"/>
    </source>
</evidence>
<feature type="compositionally biased region" description="Basic and acidic residues" evidence="15">
    <location>
        <begin position="543"/>
        <end position="558"/>
    </location>
</feature>
<dbReference type="InterPro" id="IPR014014">
    <property type="entry name" value="RNA_helicase_DEAD_Q_motif"/>
</dbReference>
<keyword evidence="9" id="KW-0347">Helicase</keyword>
<dbReference type="InterPro" id="IPR050079">
    <property type="entry name" value="DEAD_box_RNA_helicase"/>
</dbReference>
<keyword evidence="10" id="KW-0067">ATP-binding</keyword>
<feature type="compositionally biased region" description="Basic and acidic residues" evidence="15">
    <location>
        <begin position="756"/>
        <end position="803"/>
    </location>
</feature>
<dbReference type="Pfam" id="PF08147">
    <property type="entry name" value="DBP10CT"/>
    <property type="match status" value="1"/>
</dbReference>
<evidence type="ECO:0000256" key="4">
    <source>
        <dbReference type="ARBA" id="ARBA00012552"/>
    </source>
</evidence>
<feature type="domain" description="Helicase C-terminal" evidence="17">
    <location>
        <begin position="247"/>
        <end position="406"/>
    </location>
</feature>
<dbReference type="PROSITE" id="PS51194">
    <property type="entry name" value="HELICASE_CTER"/>
    <property type="match status" value="1"/>
</dbReference>
<dbReference type="InterPro" id="IPR001650">
    <property type="entry name" value="Helicase_C-like"/>
</dbReference>
<feature type="compositionally biased region" description="Basic residues" evidence="15">
    <location>
        <begin position="804"/>
        <end position="823"/>
    </location>
</feature>
<evidence type="ECO:0000256" key="10">
    <source>
        <dbReference type="ARBA" id="ARBA00022840"/>
    </source>
</evidence>
<evidence type="ECO:0000259" key="18">
    <source>
        <dbReference type="PROSITE" id="PS51195"/>
    </source>
</evidence>
<evidence type="ECO:0000256" key="9">
    <source>
        <dbReference type="ARBA" id="ARBA00022806"/>
    </source>
</evidence>
<evidence type="ECO:0000256" key="11">
    <source>
        <dbReference type="ARBA" id="ARBA00022884"/>
    </source>
</evidence>
<comment type="similarity">
    <text evidence="3">Belongs to the DEAD box helicase family. DDX54/DBP10 subfamily.</text>
</comment>
<keyword evidence="5" id="KW-0690">Ribosome biogenesis</keyword>
<dbReference type="GO" id="GO:0005524">
    <property type="term" value="F:ATP binding"/>
    <property type="evidence" value="ECO:0007669"/>
    <property type="project" value="UniProtKB-KW"/>
</dbReference>
<dbReference type="SMART" id="SM00490">
    <property type="entry name" value="HELICc"/>
    <property type="match status" value="1"/>
</dbReference>
<feature type="short sequence motif" description="Q motif" evidence="14">
    <location>
        <begin position="1"/>
        <end position="24"/>
    </location>
</feature>
<dbReference type="Pfam" id="PF00271">
    <property type="entry name" value="Helicase_C"/>
    <property type="match status" value="1"/>
</dbReference>
<keyword evidence="11" id="KW-0694">RNA-binding</keyword>
<dbReference type="EC" id="3.6.4.13" evidence="4"/>
<dbReference type="SMART" id="SM01123">
    <property type="entry name" value="DBP10CT"/>
    <property type="match status" value="1"/>
</dbReference>
<keyword evidence="7" id="KW-0547">Nucleotide-binding</keyword>
<feature type="domain" description="DEAD-box RNA helicase Q" evidence="18">
    <location>
        <begin position="1"/>
        <end position="24"/>
    </location>
</feature>